<evidence type="ECO:0000313" key="8">
    <source>
        <dbReference type="Proteomes" id="UP001501490"/>
    </source>
</evidence>
<feature type="domain" description="HTH tetR-type" evidence="6">
    <location>
        <begin position="20"/>
        <end position="79"/>
    </location>
</feature>
<evidence type="ECO:0000256" key="5">
    <source>
        <dbReference type="SAM" id="MobiDB-lite"/>
    </source>
</evidence>
<proteinExistence type="predicted"/>
<evidence type="ECO:0000256" key="4">
    <source>
        <dbReference type="PROSITE-ProRule" id="PRU00335"/>
    </source>
</evidence>
<comment type="caution">
    <text evidence="7">The sequence shown here is derived from an EMBL/GenBank/DDBJ whole genome shotgun (WGS) entry which is preliminary data.</text>
</comment>
<evidence type="ECO:0000256" key="3">
    <source>
        <dbReference type="ARBA" id="ARBA00023163"/>
    </source>
</evidence>
<dbReference type="PANTHER" id="PTHR30055:SF234">
    <property type="entry name" value="HTH-TYPE TRANSCRIPTIONAL REGULATOR BETI"/>
    <property type="match status" value="1"/>
</dbReference>
<evidence type="ECO:0000256" key="2">
    <source>
        <dbReference type="ARBA" id="ARBA00023125"/>
    </source>
</evidence>
<dbReference type="InterPro" id="IPR050109">
    <property type="entry name" value="HTH-type_TetR-like_transc_reg"/>
</dbReference>
<feature type="DNA-binding region" description="H-T-H motif" evidence="4">
    <location>
        <begin position="42"/>
        <end position="61"/>
    </location>
</feature>
<keyword evidence="2 4" id="KW-0238">DNA-binding</keyword>
<accession>A0ABP7A1G7</accession>
<evidence type="ECO:0000256" key="1">
    <source>
        <dbReference type="ARBA" id="ARBA00023015"/>
    </source>
</evidence>
<dbReference type="InterPro" id="IPR001647">
    <property type="entry name" value="HTH_TetR"/>
</dbReference>
<dbReference type="PROSITE" id="PS50977">
    <property type="entry name" value="HTH_TETR_2"/>
    <property type="match status" value="1"/>
</dbReference>
<dbReference type="InterPro" id="IPR009057">
    <property type="entry name" value="Homeodomain-like_sf"/>
</dbReference>
<dbReference type="Gene3D" id="1.10.357.10">
    <property type="entry name" value="Tetracycline Repressor, domain 2"/>
    <property type="match status" value="1"/>
</dbReference>
<keyword evidence="8" id="KW-1185">Reference proteome</keyword>
<gene>
    <name evidence="7" type="ORF">GCM10022236_26630</name>
</gene>
<keyword evidence="3" id="KW-0804">Transcription</keyword>
<evidence type="ECO:0000259" key="6">
    <source>
        <dbReference type="PROSITE" id="PS50977"/>
    </source>
</evidence>
<name>A0ABP7A1G7_9ACTN</name>
<protein>
    <submittedName>
        <fullName evidence="7">TetR/AcrR family transcriptional regulator</fullName>
    </submittedName>
</protein>
<evidence type="ECO:0000313" key="7">
    <source>
        <dbReference type="EMBL" id="GAA3622918.1"/>
    </source>
</evidence>
<dbReference type="Pfam" id="PF00440">
    <property type="entry name" value="TetR_N"/>
    <property type="match status" value="1"/>
</dbReference>
<dbReference type="SUPFAM" id="SSF46689">
    <property type="entry name" value="Homeodomain-like"/>
    <property type="match status" value="1"/>
</dbReference>
<feature type="region of interest" description="Disordered" evidence="5">
    <location>
        <begin position="213"/>
        <end position="236"/>
    </location>
</feature>
<reference evidence="8" key="1">
    <citation type="journal article" date="2019" name="Int. J. Syst. Evol. Microbiol.">
        <title>The Global Catalogue of Microorganisms (GCM) 10K type strain sequencing project: providing services to taxonomists for standard genome sequencing and annotation.</title>
        <authorList>
            <consortium name="The Broad Institute Genomics Platform"/>
            <consortium name="The Broad Institute Genome Sequencing Center for Infectious Disease"/>
            <person name="Wu L."/>
            <person name="Ma J."/>
        </authorList>
    </citation>
    <scope>NUCLEOTIDE SEQUENCE [LARGE SCALE GENOMIC DNA]</scope>
    <source>
        <strain evidence="8">JCM 16929</strain>
    </source>
</reference>
<sequence length="236" mass="25318">MSTHSLLWLIVARATPLPPDERRAAIIAATTPLLRERGREVSTREIAEAAGIAEGTIFRVFASKEELIDAVLDDAFDPSASYQALLDIDPALPLQTRVANAVAILQQRMNRVFGLVYALGFRQPPDAEQRRRPPRPDRALETGMLAAVLAPDAARLKLDPERAASMLGAFVLALSHPMLRGACLDEAGPDPLEIAELFLHGVAAPAAGAPRADTLPTDLLSSPSLRDPSFPHAEGC</sequence>
<organism evidence="7 8">
    <name type="scientific">Microlunatus ginsengisoli</name>
    <dbReference type="NCBI Taxonomy" id="363863"/>
    <lineage>
        <taxon>Bacteria</taxon>
        <taxon>Bacillati</taxon>
        <taxon>Actinomycetota</taxon>
        <taxon>Actinomycetes</taxon>
        <taxon>Propionibacteriales</taxon>
        <taxon>Propionibacteriaceae</taxon>
        <taxon>Microlunatus</taxon>
    </lineage>
</organism>
<dbReference type="PANTHER" id="PTHR30055">
    <property type="entry name" value="HTH-TYPE TRANSCRIPTIONAL REGULATOR RUTR"/>
    <property type="match status" value="1"/>
</dbReference>
<dbReference type="PRINTS" id="PR00455">
    <property type="entry name" value="HTHTETR"/>
</dbReference>
<dbReference type="EMBL" id="BAABAB010000017">
    <property type="protein sequence ID" value="GAA3622918.1"/>
    <property type="molecule type" value="Genomic_DNA"/>
</dbReference>
<keyword evidence="1" id="KW-0805">Transcription regulation</keyword>
<dbReference type="Proteomes" id="UP001501490">
    <property type="component" value="Unassembled WGS sequence"/>
</dbReference>